<dbReference type="PANTHER" id="PTHR34512">
    <property type="entry name" value="CELL SURFACE PROTEIN"/>
    <property type="match status" value="1"/>
</dbReference>
<keyword evidence="3" id="KW-1185">Reference proteome</keyword>
<dbReference type="InterPro" id="IPR018391">
    <property type="entry name" value="PQQ_b-propeller_rpt"/>
</dbReference>
<evidence type="ECO:0000313" key="2">
    <source>
        <dbReference type="EMBL" id="SFR33638.1"/>
    </source>
</evidence>
<reference evidence="3" key="1">
    <citation type="submission" date="2016-10" db="EMBL/GenBank/DDBJ databases">
        <authorList>
            <person name="Varghese N."/>
            <person name="Submissions S."/>
        </authorList>
    </citation>
    <scope>NUCLEOTIDE SEQUENCE [LARGE SCALE GENOMIC DNA]</scope>
    <source>
        <strain evidence="3">CGMCC 1.7736</strain>
    </source>
</reference>
<sequence>MPSISRRGVLAGLTAAATTGLAGCLGDDGAFPDGDWPMPGRTPQNASALPETTLPNAVTEAWAAPVGSYWQSAPVVYDGDVAVATGSELATFDADSGDERMTRPLDAEVCANPAYDAATETLVVPTYDHGTDGDGGSVSAHDAASGEERWSLDAGDARPYSVRIADGVAYVRTSTACLAVATGDGAVRWRRDDFEPVAYEQYNAGEDLSASVAPTVAGDTVYVTDANRVRALAREDGRERWRLSAPFVLSAPAFDDDRLYVSEYAGDTAAFDADGEEVWRAPVSGVAAPSAGPETVYAVDGEIVALDAETGEERWRWDLRASTVDATPVATADGVLAVGNRSAALRDRRRFGGSGSRVRWSLPDQVSYFVSPAVGAGHLFVLDPFRSRLVAYESA</sequence>
<dbReference type="InterPro" id="IPR011047">
    <property type="entry name" value="Quinoprotein_ADH-like_sf"/>
</dbReference>
<dbReference type="InterPro" id="IPR006311">
    <property type="entry name" value="TAT_signal"/>
</dbReference>
<proteinExistence type="predicted"/>
<gene>
    <name evidence="2" type="ORF">SAMN04487947_0036</name>
</gene>
<name>A0A1I6FUP9_9EURY</name>
<organism evidence="2 3">
    <name type="scientific">Halogeometricum rufum</name>
    <dbReference type="NCBI Taxonomy" id="553469"/>
    <lineage>
        <taxon>Archaea</taxon>
        <taxon>Methanobacteriati</taxon>
        <taxon>Methanobacteriota</taxon>
        <taxon>Stenosarchaea group</taxon>
        <taxon>Halobacteria</taxon>
        <taxon>Halobacteriales</taxon>
        <taxon>Haloferacaceae</taxon>
        <taxon>Halogeometricum</taxon>
    </lineage>
</organism>
<dbReference type="AlphaFoldDB" id="A0A1I6FUP9"/>
<dbReference type="EMBL" id="FOYT01000001">
    <property type="protein sequence ID" value="SFR33638.1"/>
    <property type="molecule type" value="Genomic_DNA"/>
</dbReference>
<dbReference type="InterPro" id="IPR002372">
    <property type="entry name" value="PQQ_rpt_dom"/>
</dbReference>
<accession>A0A1I6FUP9</accession>
<dbReference type="Proteomes" id="UP000198531">
    <property type="component" value="Unassembled WGS sequence"/>
</dbReference>
<dbReference type="STRING" id="553469.SAMN04487947_0036"/>
<dbReference type="SMART" id="SM00564">
    <property type="entry name" value="PQQ"/>
    <property type="match status" value="5"/>
</dbReference>
<evidence type="ECO:0000313" key="3">
    <source>
        <dbReference type="Proteomes" id="UP000198531"/>
    </source>
</evidence>
<dbReference type="PROSITE" id="PS51318">
    <property type="entry name" value="TAT"/>
    <property type="match status" value="1"/>
</dbReference>
<feature type="domain" description="Pyrrolo-quinoline quinone repeat" evidence="1">
    <location>
        <begin position="179"/>
        <end position="393"/>
    </location>
</feature>
<dbReference type="Gene3D" id="2.130.10.10">
    <property type="entry name" value="YVTN repeat-like/Quinoprotein amine dehydrogenase"/>
    <property type="match status" value="2"/>
</dbReference>
<dbReference type="SUPFAM" id="SSF50998">
    <property type="entry name" value="Quinoprotein alcohol dehydrogenase-like"/>
    <property type="match status" value="2"/>
</dbReference>
<dbReference type="InterPro" id="IPR015943">
    <property type="entry name" value="WD40/YVTN_repeat-like_dom_sf"/>
</dbReference>
<evidence type="ECO:0000259" key="1">
    <source>
        <dbReference type="Pfam" id="PF13360"/>
    </source>
</evidence>
<dbReference type="RefSeq" id="WP_177232491.1">
    <property type="nucleotide sequence ID" value="NZ_FOYT01000001.1"/>
</dbReference>
<dbReference type="Pfam" id="PF13360">
    <property type="entry name" value="PQQ_2"/>
    <property type="match status" value="1"/>
</dbReference>
<protein>
    <submittedName>
        <fullName evidence="2">Outer membrane protein assembly factor BamB, contains PQQ-like beta-propeller repeat</fullName>
    </submittedName>
</protein>
<dbReference type="OrthoDB" id="8638at2157"/>
<dbReference type="PROSITE" id="PS51257">
    <property type="entry name" value="PROKAR_LIPOPROTEIN"/>
    <property type="match status" value="1"/>
</dbReference>
<dbReference type="PANTHER" id="PTHR34512:SF30">
    <property type="entry name" value="OUTER MEMBRANE PROTEIN ASSEMBLY FACTOR BAMB"/>
    <property type="match status" value="1"/>
</dbReference>